<dbReference type="PROSITE" id="PS51383">
    <property type="entry name" value="YJEF_C_3"/>
    <property type="match status" value="1"/>
</dbReference>
<sequence length="479" mass="49243">MHGVWRTAAVRRAEAELMRGLPPLALMHRAAAGLAATCTQLLRAMPGKHAGAYGAHITVLAGPGDNGGDALLAAERLIRQGAQATAIAVMGERVHRQALRAFRDAGGRLATTAPTHTDLLIDGIIGIGGRPGLPERAVQLLETIHPRLTVAVDVPSGVDVDTGAVPGPAVNADVTVTFGCRKPAHVLGDAALRTGYLDLIDIGLGPYLECEGYLQVPTLDDMIEQWPFPDELDDKYTRGVVGIAAGSAEYPGAAILATAGALSGPAGYVRYAGAAKAQVHNHHPEVVGTDSVATAGRTQSWLIGPGSGTGEATAHELKQVLARPVPAVLDADAITLLAQSPHLLANREAPLVLTPHDREFERLYGTAPGDRRAEAAMALAKRLHCTVLLKGHHTIVADSDGTVYVNPTGHPALATAGTGDVLAGLVASLLAAGIPAARAAMMGAFMHGMAARAVASEIVSPVASQIAAELPGTIGALND</sequence>
<dbReference type="Pfam" id="PF01256">
    <property type="entry name" value="Carb_kinase"/>
    <property type="match status" value="1"/>
</dbReference>
<comment type="catalytic activity">
    <reaction evidence="15 17 19">
        <text>(6S)-NADHX + ADP = AMP + phosphate + NADH + H(+)</text>
        <dbReference type="Rhea" id="RHEA:32223"/>
        <dbReference type="ChEBI" id="CHEBI:15378"/>
        <dbReference type="ChEBI" id="CHEBI:43474"/>
        <dbReference type="ChEBI" id="CHEBI:57945"/>
        <dbReference type="ChEBI" id="CHEBI:64074"/>
        <dbReference type="ChEBI" id="CHEBI:456215"/>
        <dbReference type="ChEBI" id="CHEBI:456216"/>
        <dbReference type="EC" id="4.2.1.136"/>
    </reaction>
</comment>
<evidence type="ECO:0000256" key="17">
    <source>
        <dbReference type="HAMAP-Rule" id="MF_01965"/>
    </source>
</evidence>
<comment type="similarity">
    <text evidence="4 19">In the C-terminal section; belongs to the NnrD/CARKD family.</text>
</comment>
<evidence type="ECO:0000259" key="21">
    <source>
        <dbReference type="PROSITE" id="PS51385"/>
    </source>
</evidence>
<dbReference type="AlphaFoldDB" id="A0A895XIC2"/>
<dbReference type="GO" id="GO:0052855">
    <property type="term" value="F:ADP-dependent NAD(P)H-hydrate dehydratase activity"/>
    <property type="evidence" value="ECO:0007669"/>
    <property type="project" value="UniProtKB-UniRule"/>
</dbReference>
<feature type="binding site" evidence="18">
    <location>
        <position position="156"/>
    </location>
    <ligand>
        <name>K(+)</name>
        <dbReference type="ChEBI" id="CHEBI:29103"/>
    </ligand>
</feature>
<dbReference type="Proteomes" id="UP000662939">
    <property type="component" value="Chromosome"/>
</dbReference>
<dbReference type="PIRSF" id="PIRSF017184">
    <property type="entry name" value="Nnr"/>
    <property type="match status" value="1"/>
</dbReference>
<dbReference type="InterPro" id="IPR030677">
    <property type="entry name" value="Nnr"/>
</dbReference>
<protein>
    <recommendedName>
        <fullName evidence="19">Bifunctional NAD(P)H-hydrate repair enzyme</fullName>
    </recommendedName>
    <alternativeName>
        <fullName evidence="19">Nicotinamide nucleotide repair protein</fullName>
    </alternativeName>
    <domain>
        <recommendedName>
            <fullName evidence="19">ADP-dependent (S)-NAD(P)H-hydrate dehydratase</fullName>
            <ecNumber evidence="19">4.2.1.136</ecNumber>
        </recommendedName>
        <alternativeName>
            <fullName evidence="19">ADP-dependent NAD(P)HX dehydratase</fullName>
        </alternativeName>
    </domain>
    <domain>
        <recommendedName>
            <fullName evidence="19">NAD(P)H-hydrate epimerase</fullName>
            <ecNumber evidence="19">5.1.99.6</ecNumber>
        </recommendedName>
    </domain>
</protein>
<keyword evidence="7 17" id="KW-0067">ATP-binding</keyword>
<comment type="similarity">
    <text evidence="17">Belongs to the NnrD/CARKD family.</text>
</comment>
<evidence type="ECO:0000256" key="15">
    <source>
        <dbReference type="ARBA" id="ARBA00048238"/>
    </source>
</evidence>
<dbReference type="InterPro" id="IPR036652">
    <property type="entry name" value="YjeF_N_dom_sf"/>
</dbReference>
<dbReference type="EC" id="5.1.99.6" evidence="19"/>
<feature type="binding site" evidence="18">
    <location>
        <begin position="65"/>
        <end position="69"/>
    </location>
    <ligand>
        <name>(6S)-NADPHX</name>
        <dbReference type="ChEBI" id="CHEBI:64076"/>
    </ligand>
</feature>
<feature type="binding site" evidence="17">
    <location>
        <position position="419"/>
    </location>
    <ligand>
        <name>AMP</name>
        <dbReference type="ChEBI" id="CHEBI:456215"/>
    </ligand>
</feature>
<evidence type="ECO:0000256" key="10">
    <source>
        <dbReference type="ARBA" id="ARBA00023027"/>
    </source>
</evidence>
<evidence type="ECO:0000256" key="9">
    <source>
        <dbReference type="ARBA" id="ARBA00022958"/>
    </source>
</evidence>
<dbReference type="RefSeq" id="WP_213171570.1">
    <property type="nucleotide sequence ID" value="NZ_CP070496.1"/>
</dbReference>
<accession>A0A895XIC2</accession>
<feature type="binding site" evidence="18">
    <location>
        <begin position="126"/>
        <end position="132"/>
    </location>
    <ligand>
        <name>(6S)-NADPHX</name>
        <dbReference type="ChEBI" id="CHEBI:64076"/>
    </ligand>
</feature>
<keyword evidence="6 17" id="KW-0547">Nucleotide-binding</keyword>
<keyword evidence="9 18" id="KW-0630">Potassium</keyword>
<dbReference type="PROSITE" id="PS51385">
    <property type="entry name" value="YJEF_N"/>
    <property type="match status" value="1"/>
</dbReference>
<dbReference type="SUPFAM" id="SSF64153">
    <property type="entry name" value="YjeF N-terminal domain-like"/>
    <property type="match status" value="1"/>
</dbReference>
<comment type="cofactor">
    <cofactor evidence="18 19">
        <name>K(+)</name>
        <dbReference type="ChEBI" id="CHEBI:29103"/>
    </cofactor>
    <text evidence="18 19">Binds 1 potassium ion per subunit.</text>
</comment>
<feature type="binding site" evidence="18">
    <location>
        <position position="122"/>
    </location>
    <ligand>
        <name>K(+)</name>
        <dbReference type="ChEBI" id="CHEBI:29103"/>
    </ligand>
</feature>
<evidence type="ECO:0000256" key="7">
    <source>
        <dbReference type="ARBA" id="ARBA00022840"/>
    </source>
</evidence>
<evidence type="ECO:0000256" key="4">
    <source>
        <dbReference type="ARBA" id="ARBA00009524"/>
    </source>
</evidence>
<dbReference type="GO" id="GO:0046872">
    <property type="term" value="F:metal ion binding"/>
    <property type="evidence" value="ECO:0007669"/>
    <property type="project" value="UniProtKB-UniRule"/>
</dbReference>
<dbReference type="NCBIfam" id="TIGR00196">
    <property type="entry name" value="yjeF_cterm"/>
    <property type="match status" value="1"/>
</dbReference>
<comment type="similarity">
    <text evidence="18">Belongs to the NnrE/AIBP family.</text>
</comment>
<evidence type="ECO:0000256" key="13">
    <source>
        <dbReference type="ARBA" id="ARBA00023268"/>
    </source>
</evidence>
<evidence type="ECO:0000256" key="2">
    <source>
        <dbReference type="ARBA" id="ARBA00000909"/>
    </source>
</evidence>
<dbReference type="PANTHER" id="PTHR12592:SF0">
    <property type="entry name" value="ATP-DEPENDENT (S)-NAD(P)H-HYDRATE DEHYDRATASE"/>
    <property type="match status" value="1"/>
</dbReference>
<comment type="similarity">
    <text evidence="3 19">In the N-terminal section; belongs to the NnrE/AIBP family.</text>
</comment>
<feature type="binding site" evidence="17">
    <location>
        <position position="253"/>
    </location>
    <ligand>
        <name>(6S)-NADPHX</name>
        <dbReference type="ChEBI" id="CHEBI:64076"/>
    </ligand>
</feature>
<feature type="binding site" evidence="17">
    <location>
        <begin position="390"/>
        <end position="394"/>
    </location>
    <ligand>
        <name>AMP</name>
        <dbReference type="ChEBI" id="CHEBI:456215"/>
    </ligand>
</feature>
<dbReference type="HAMAP" id="MF_01965">
    <property type="entry name" value="NADHX_dehydratase"/>
    <property type="match status" value="1"/>
</dbReference>
<organism evidence="22 23">
    <name type="scientific">Natronoglycomyces albus</name>
    <dbReference type="NCBI Taxonomy" id="2811108"/>
    <lineage>
        <taxon>Bacteria</taxon>
        <taxon>Bacillati</taxon>
        <taxon>Actinomycetota</taxon>
        <taxon>Actinomycetes</taxon>
        <taxon>Glycomycetales</taxon>
        <taxon>Glycomycetaceae</taxon>
        <taxon>Natronoglycomyces</taxon>
    </lineage>
</organism>
<dbReference type="HAMAP" id="MF_01966">
    <property type="entry name" value="NADHX_epimerase"/>
    <property type="match status" value="1"/>
</dbReference>
<keyword evidence="5 18" id="KW-0479">Metal-binding</keyword>
<dbReference type="GO" id="GO:0052856">
    <property type="term" value="F:NAD(P)HX epimerase activity"/>
    <property type="evidence" value="ECO:0007669"/>
    <property type="project" value="UniProtKB-UniRule"/>
</dbReference>
<dbReference type="PROSITE" id="PS01050">
    <property type="entry name" value="YJEF_C_2"/>
    <property type="match status" value="1"/>
</dbReference>
<keyword evidence="10 17" id="KW-0520">NAD</keyword>
<comment type="function">
    <text evidence="14 19">Bifunctional enzyme that catalyzes the epimerization of the S- and R-forms of NAD(P)HX and the dehydration of the S-form of NAD(P)HX at the expense of ADP, which is converted to AMP. This allows the repair of both epimers of NAD(P)HX, a damaged form of NAD(P)H that is a result of enzymatic or heat-dependent hydration.</text>
</comment>
<evidence type="ECO:0000256" key="11">
    <source>
        <dbReference type="ARBA" id="ARBA00023235"/>
    </source>
</evidence>
<comment type="catalytic activity">
    <reaction evidence="2 18 19">
        <text>(6R)-NADPHX = (6S)-NADPHX</text>
        <dbReference type="Rhea" id="RHEA:32227"/>
        <dbReference type="ChEBI" id="CHEBI:64076"/>
        <dbReference type="ChEBI" id="CHEBI:64077"/>
        <dbReference type="EC" id="5.1.99.6"/>
    </reaction>
</comment>
<comment type="catalytic activity">
    <reaction evidence="16 17 19">
        <text>(6S)-NADPHX + ADP = AMP + phosphate + NADPH + H(+)</text>
        <dbReference type="Rhea" id="RHEA:32235"/>
        <dbReference type="ChEBI" id="CHEBI:15378"/>
        <dbReference type="ChEBI" id="CHEBI:43474"/>
        <dbReference type="ChEBI" id="CHEBI:57783"/>
        <dbReference type="ChEBI" id="CHEBI:64076"/>
        <dbReference type="ChEBI" id="CHEBI:456215"/>
        <dbReference type="ChEBI" id="CHEBI:456216"/>
        <dbReference type="EC" id="4.2.1.136"/>
    </reaction>
</comment>
<comment type="catalytic activity">
    <reaction evidence="1 18 19">
        <text>(6R)-NADHX = (6S)-NADHX</text>
        <dbReference type="Rhea" id="RHEA:32215"/>
        <dbReference type="ChEBI" id="CHEBI:64074"/>
        <dbReference type="ChEBI" id="CHEBI:64075"/>
        <dbReference type="EC" id="5.1.99.6"/>
    </reaction>
</comment>
<dbReference type="GO" id="GO:0046496">
    <property type="term" value="P:nicotinamide nucleotide metabolic process"/>
    <property type="evidence" value="ECO:0007669"/>
    <property type="project" value="UniProtKB-UniRule"/>
</dbReference>
<feature type="domain" description="YjeF C-terminal" evidence="20">
    <location>
        <begin position="218"/>
        <end position="477"/>
    </location>
</feature>
<keyword evidence="12 17" id="KW-0456">Lyase</keyword>
<comment type="function">
    <text evidence="18">Catalyzes the epimerization of the S- and R-forms of NAD(P)HX, a damaged form of NAD(P)H that is a result of enzymatic or heat-dependent hydration. This is a prerequisite for the S-specific NAD(P)H-hydrate dehydratase to allow the repair of both epimers of NAD(P)HX.</text>
</comment>
<dbReference type="NCBIfam" id="TIGR00197">
    <property type="entry name" value="yjeF_nterm"/>
    <property type="match status" value="1"/>
</dbReference>
<evidence type="ECO:0000313" key="22">
    <source>
        <dbReference type="EMBL" id="QSB05561.1"/>
    </source>
</evidence>
<dbReference type="SUPFAM" id="SSF53613">
    <property type="entry name" value="Ribokinase-like"/>
    <property type="match status" value="1"/>
</dbReference>
<comment type="subunit">
    <text evidence="17">Homotetramer.</text>
</comment>
<dbReference type="InterPro" id="IPR004443">
    <property type="entry name" value="YjeF_N_dom"/>
</dbReference>
<keyword evidence="13" id="KW-0511">Multifunctional enzyme</keyword>
<dbReference type="Gene3D" id="3.40.50.10260">
    <property type="entry name" value="YjeF N-terminal domain"/>
    <property type="match status" value="1"/>
</dbReference>
<dbReference type="EC" id="4.2.1.136" evidence="19"/>
<keyword evidence="23" id="KW-1185">Reference proteome</keyword>
<dbReference type="EMBL" id="CP070496">
    <property type="protein sequence ID" value="QSB05561.1"/>
    <property type="molecule type" value="Genomic_DNA"/>
</dbReference>
<dbReference type="GO" id="GO:0005524">
    <property type="term" value="F:ATP binding"/>
    <property type="evidence" value="ECO:0007669"/>
    <property type="project" value="UniProtKB-UniRule"/>
</dbReference>
<dbReference type="KEGG" id="nav:JQS30_01060"/>
<feature type="binding site" evidence="18">
    <location>
        <position position="66"/>
    </location>
    <ligand>
        <name>K(+)</name>
        <dbReference type="ChEBI" id="CHEBI:29103"/>
    </ligand>
</feature>
<evidence type="ECO:0000313" key="23">
    <source>
        <dbReference type="Proteomes" id="UP000662939"/>
    </source>
</evidence>
<feature type="binding site" evidence="17">
    <location>
        <position position="420"/>
    </location>
    <ligand>
        <name>(6S)-NADPHX</name>
        <dbReference type="ChEBI" id="CHEBI:64076"/>
    </ligand>
</feature>
<gene>
    <name evidence="18" type="primary">nnrE</name>
    <name evidence="17" type="synonym">nnrD</name>
    <name evidence="22" type="ORF">JQS30_01060</name>
</gene>
<evidence type="ECO:0000256" key="3">
    <source>
        <dbReference type="ARBA" id="ARBA00006001"/>
    </source>
</evidence>
<keyword evidence="11 18" id="KW-0413">Isomerase</keyword>
<evidence type="ECO:0000256" key="5">
    <source>
        <dbReference type="ARBA" id="ARBA00022723"/>
    </source>
</evidence>
<reference evidence="22" key="1">
    <citation type="submission" date="2021-02" db="EMBL/GenBank/DDBJ databases">
        <title>Natronoglycomyces albus gen. nov., sp. nov, a haloalkaliphilic actinobacterium from a soda solonchak soil.</title>
        <authorList>
            <person name="Sorokin D.Y."/>
            <person name="Khijniak T.V."/>
            <person name="Zakharycheva A.P."/>
            <person name="Boueva O.V."/>
            <person name="Ariskina E.V."/>
            <person name="Hahnke R.L."/>
            <person name="Bunk B."/>
            <person name="Sproer C."/>
            <person name="Schumann P."/>
            <person name="Evtushenko L.I."/>
            <person name="Kublanov I.V."/>
        </authorList>
    </citation>
    <scope>NUCLEOTIDE SEQUENCE</scope>
    <source>
        <strain evidence="22">DSM 106290</strain>
    </source>
</reference>
<evidence type="ECO:0000256" key="14">
    <source>
        <dbReference type="ARBA" id="ARBA00025153"/>
    </source>
</evidence>
<evidence type="ECO:0000256" key="12">
    <source>
        <dbReference type="ARBA" id="ARBA00023239"/>
    </source>
</evidence>
<feature type="binding site" evidence="18">
    <location>
        <position position="153"/>
    </location>
    <ligand>
        <name>(6S)-NADPHX</name>
        <dbReference type="ChEBI" id="CHEBI:64076"/>
    </ligand>
</feature>
<evidence type="ECO:0000256" key="16">
    <source>
        <dbReference type="ARBA" id="ARBA00049209"/>
    </source>
</evidence>
<evidence type="ECO:0000256" key="6">
    <source>
        <dbReference type="ARBA" id="ARBA00022741"/>
    </source>
</evidence>
<evidence type="ECO:0000256" key="8">
    <source>
        <dbReference type="ARBA" id="ARBA00022857"/>
    </source>
</evidence>
<comment type="caution">
    <text evidence="18">Lacks conserved residue(s) required for the propagation of feature annotation.</text>
</comment>
<keyword evidence="8 17" id="KW-0521">NADP</keyword>
<feature type="domain" description="YjeF N-terminal" evidence="21">
    <location>
        <begin position="10"/>
        <end position="210"/>
    </location>
</feature>
<evidence type="ECO:0000256" key="18">
    <source>
        <dbReference type="HAMAP-Rule" id="MF_01966"/>
    </source>
</evidence>
<feature type="binding site" evidence="17">
    <location>
        <position position="306"/>
    </location>
    <ligand>
        <name>(6S)-NADPHX</name>
        <dbReference type="ChEBI" id="CHEBI:64076"/>
    </ligand>
</feature>
<dbReference type="InterPro" id="IPR029056">
    <property type="entry name" value="Ribokinase-like"/>
</dbReference>
<dbReference type="CDD" id="cd01171">
    <property type="entry name" value="YXKO-related"/>
    <property type="match status" value="1"/>
</dbReference>
<evidence type="ECO:0000256" key="1">
    <source>
        <dbReference type="ARBA" id="ARBA00000013"/>
    </source>
</evidence>
<proteinExistence type="inferred from homology"/>
<dbReference type="InterPro" id="IPR017953">
    <property type="entry name" value="Carbohydrate_kinase_pred_CS"/>
</dbReference>
<dbReference type="Pfam" id="PF03853">
    <property type="entry name" value="YjeF_N"/>
    <property type="match status" value="1"/>
</dbReference>
<evidence type="ECO:0000259" key="20">
    <source>
        <dbReference type="PROSITE" id="PS51383"/>
    </source>
</evidence>
<dbReference type="Gene3D" id="3.40.1190.20">
    <property type="match status" value="1"/>
</dbReference>
<comment type="function">
    <text evidence="17">Catalyzes the dehydration of the S-form of NAD(P)HX at the expense of ADP, which is converted to AMP. Together with NAD(P)HX epimerase, which catalyzes the epimerization of the S- and R-forms, the enzyme allows the repair of both epimers of NAD(P)HX, a damaged form of NAD(P)H that is a result of enzymatic or heat-dependent hydration.</text>
</comment>
<feature type="binding site" evidence="17">
    <location>
        <position position="356"/>
    </location>
    <ligand>
        <name>(6S)-NADPHX</name>
        <dbReference type="ChEBI" id="CHEBI:64076"/>
    </ligand>
</feature>
<comment type="cofactor">
    <cofactor evidence="17">
        <name>Mg(2+)</name>
        <dbReference type="ChEBI" id="CHEBI:18420"/>
    </cofactor>
</comment>
<name>A0A895XIC2_9ACTN</name>
<dbReference type="InterPro" id="IPR000631">
    <property type="entry name" value="CARKD"/>
</dbReference>
<dbReference type="PANTHER" id="PTHR12592">
    <property type="entry name" value="ATP-DEPENDENT (S)-NAD(P)H-HYDRATE DEHYDRATASE FAMILY MEMBER"/>
    <property type="match status" value="1"/>
</dbReference>
<dbReference type="GO" id="GO:0110051">
    <property type="term" value="P:metabolite repair"/>
    <property type="evidence" value="ECO:0007669"/>
    <property type="project" value="TreeGrafter"/>
</dbReference>
<evidence type="ECO:0000256" key="19">
    <source>
        <dbReference type="PIRNR" id="PIRNR017184"/>
    </source>
</evidence>